<dbReference type="FunFam" id="3.40.605.10:FF:000007">
    <property type="entry name" value="NAD/NADP-dependent betaine aldehyde dehydrogenase"/>
    <property type="match status" value="1"/>
</dbReference>
<dbReference type="FunFam" id="3.40.309.10:FF:000009">
    <property type="entry name" value="Aldehyde dehydrogenase A"/>
    <property type="match status" value="1"/>
</dbReference>
<name>A0A0H2Y2U4_BURO1</name>
<dbReference type="SUPFAM" id="SSF53720">
    <property type="entry name" value="ALDH-like"/>
    <property type="match status" value="1"/>
</dbReference>
<feature type="region of interest" description="Disordered" evidence="5">
    <location>
        <begin position="1"/>
        <end position="28"/>
    </location>
</feature>
<reference evidence="7" key="1">
    <citation type="submission" date="2006-05" db="EMBL/GenBank/DDBJ databases">
        <title>Complete sequence of chromosome 3 of Burkholderia cenocepacia AU 1054.</title>
        <authorList>
            <consortium name="US DOE Joint Genome Institute"/>
            <person name="Copeland A."/>
            <person name="Lucas S."/>
            <person name="Lapidus A."/>
            <person name="Barry K."/>
            <person name="Detter J.C."/>
            <person name="Glavina del Rio T."/>
            <person name="Hammon N."/>
            <person name="Israni S."/>
            <person name="Dalin E."/>
            <person name="Tice H."/>
            <person name="Pitluck S."/>
            <person name="Chain P."/>
            <person name="Malfatti S."/>
            <person name="Shin M."/>
            <person name="Vergez L."/>
            <person name="Schmutz J."/>
            <person name="Larimer F."/>
            <person name="Land M."/>
            <person name="Hauser L."/>
            <person name="Kyrpides N."/>
            <person name="Lykidis A."/>
            <person name="LiPuma J.J."/>
            <person name="Konstantinidis K."/>
            <person name="Tiedje J.M."/>
            <person name="Richardson P."/>
        </authorList>
    </citation>
    <scope>NUCLEOTIDE SEQUENCE [LARGE SCALE GENOMIC DNA]</scope>
    <source>
        <strain evidence="7">AU 1054</strain>
    </source>
</reference>
<dbReference type="EMBL" id="CP000380">
    <property type="protein sequence ID" value="ABF81340.1"/>
    <property type="molecule type" value="Genomic_DNA"/>
</dbReference>
<organism evidence="7">
    <name type="scientific">Burkholderia orbicola (strain AU 1054)</name>
    <dbReference type="NCBI Taxonomy" id="331271"/>
    <lineage>
        <taxon>Bacteria</taxon>
        <taxon>Pseudomonadati</taxon>
        <taxon>Pseudomonadota</taxon>
        <taxon>Betaproteobacteria</taxon>
        <taxon>Burkholderiales</taxon>
        <taxon>Burkholderiaceae</taxon>
        <taxon>Burkholderia</taxon>
        <taxon>Burkholderia cepacia complex</taxon>
        <taxon>Burkholderia orbicola</taxon>
    </lineage>
</organism>
<feature type="active site" evidence="3">
    <location>
        <position position="284"/>
    </location>
</feature>
<proteinExistence type="inferred from homology"/>
<dbReference type="InterPro" id="IPR016160">
    <property type="entry name" value="Ald_DH_CS_CYS"/>
</dbReference>
<protein>
    <submittedName>
        <fullName evidence="7">Aldehyde dehydrogenase</fullName>
    </submittedName>
</protein>
<dbReference type="InterPro" id="IPR015590">
    <property type="entry name" value="Aldehyde_DH_dom"/>
</dbReference>
<dbReference type="Gene3D" id="3.40.309.10">
    <property type="entry name" value="Aldehyde Dehydrogenase, Chain A, domain 2"/>
    <property type="match status" value="1"/>
</dbReference>
<evidence type="ECO:0000256" key="5">
    <source>
        <dbReference type="SAM" id="MobiDB-lite"/>
    </source>
</evidence>
<dbReference type="PROSITE" id="PS00687">
    <property type="entry name" value="ALDEHYDE_DEHYDR_GLU"/>
    <property type="match status" value="1"/>
</dbReference>
<comment type="similarity">
    <text evidence="1 4">Belongs to the aldehyde dehydrogenase family.</text>
</comment>
<sequence>MNATSKQHGGGRPRRRTVRPDDSPLGNTDTMMKIQNLIGGRHCDAAAGRTFEKLAPATGDYVAAVPASTAEDVDRAVRAAHAALHDDAWARAGGPARARWLLRLADLVERDGNALTELLAVEQGRPLAEMRMMDLPMCIDTLRYFAGWADKLEGRTIPTDGFMGRPTLSYTRRAPVGVAGQIIPWNAPLMIAVWKLAPALAAGCPVVVKPSEDTPLAITRLGELVCEAGLPAGVVNIVHGIGAEVGAALVAHPLVNKISFTGSTEVGRAIAGVAAKTFKRVTLELGGKAAQIVFADADLDRAIPSLMAGMFANQGQTCAAGSRVLAHRSIAQALEERLADAARAMRIGPPSEPGVQMGALINPRHLARVRTLVDGALAEGAVMLAGDEQVPPRGCFMRPTILGGVHPGMRIARDEVFGPVGMVMPFETEDDAVRIANDTPFGLSASVWTQDVGTAHRVAERLDVGAVAINAWSPIDARLPWGGTKQSGIGRDLSKAALDSYLEEKIVTAAL</sequence>
<gene>
    <name evidence="7" type="ordered locus">Bcen_6479</name>
</gene>
<dbReference type="PROSITE" id="PS00070">
    <property type="entry name" value="ALDEHYDE_DEHYDR_CYS"/>
    <property type="match status" value="1"/>
</dbReference>
<dbReference type="PANTHER" id="PTHR11699">
    <property type="entry name" value="ALDEHYDE DEHYDROGENASE-RELATED"/>
    <property type="match status" value="1"/>
</dbReference>
<evidence type="ECO:0000313" key="7">
    <source>
        <dbReference type="EMBL" id="ABF81340.1"/>
    </source>
</evidence>
<dbReference type="InterPro" id="IPR016161">
    <property type="entry name" value="Ald_DH/histidinol_DH"/>
</dbReference>
<dbReference type="InterPro" id="IPR016163">
    <property type="entry name" value="Ald_DH_C"/>
</dbReference>
<dbReference type="HOGENOM" id="CLU_005391_0_1_4"/>
<evidence type="ECO:0000256" key="4">
    <source>
        <dbReference type="RuleBase" id="RU003345"/>
    </source>
</evidence>
<dbReference type="GO" id="GO:0016620">
    <property type="term" value="F:oxidoreductase activity, acting on the aldehyde or oxo group of donors, NAD or NADP as acceptor"/>
    <property type="evidence" value="ECO:0007669"/>
    <property type="project" value="InterPro"/>
</dbReference>
<dbReference type="Gene3D" id="3.40.605.10">
    <property type="entry name" value="Aldehyde Dehydrogenase, Chain A, domain 1"/>
    <property type="match status" value="1"/>
</dbReference>
<dbReference type="InterPro" id="IPR016162">
    <property type="entry name" value="Ald_DH_N"/>
</dbReference>
<feature type="domain" description="Aldehyde dehydrogenase" evidence="6">
    <location>
        <begin position="47"/>
        <end position="507"/>
    </location>
</feature>
<evidence type="ECO:0000256" key="2">
    <source>
        <dbReference type="ARBA" id="ARBA00023002"/>
    </source>
</evidence>
<dbReference type="InterPro" id="IPR029510">
    <property type="entry name" value="Ald_DH_CS_GLU"/>
</dbReference>
<dbReference type="AlphaFoldDB" id="A0A0H2Y2U4"/>
<evidence type="ECO:0000256" key="3">
    <source>
        <dbReference type="PROSITE-ProRule" id="PRU10007"/>
    </source>
</evidence>
<evidence type="ECO:0000256" key="1">
    <source>
        <dbReference type="ARBA" id="ARBA00009986"/>
    </source>
</evidence>
<keyword evidence="2 4" id="KW-0560">Oxidoreductase</keyword>
<dbReference type="Pfam" id="PF00171">
    <property type="entry name" value="Aldedh"/>
    <property type="match status" value="1"/>
</dbReference>
<accession>A0A0H2Y2U4</accession>
<evidence type="ECO:0000259" key="6">
    <source>
        <dbReference type="Pfam" id="PF00171"/>
    </source>
</evidence>